<feature type="transmembrane region" description="Helical" evidence="9">
    <location>
        <begin position="908"/>
        <end position="933"/>
    </location>
</feature>
<dbReference type="PRINTS" id="PR00702">
    <property type="entry name" value="ACRIFLAVINRP"/>
</dbReference>
<evidence type="ECO:0000256" key="9">
    <source>
        <dbReference type="SAM" id="Phobius"/>
    </source>
</evidence>
<dbReference type="EMBL" id="CP000733">
    <property type="protein sequence ID" value="ABS77318.1"/>
    <property type="molecule type" value="Genomic_DNA"/>
</dbReference>
<evidence type="ECO:0000313" key="10">
    <source>
        <dbReference type="EMBL" id="ABS77318.1"/>
    </source>
</evidence>
<evidence type="ECO:0000256" key="7">
    <source>
        <dbReference type="ARBA" id="ARBA00023136"/>
    </source>
</evidence>
<keyword evidence="5 9" id="KW-0812">Transmembrane</keyword>
<dbReference type="PANTHER" id="PTHR32063:SF21">
    <property type="entry name" value="MULTIDRUG RESISTANCE PROTEIN MDTB"/>
    <property type="match status" value="1"/>
</dbReference>
<dbReference type="SUPFAM" id="SSF82866">
    <property type="entry name" value="Multidrug efflux transporter AcrB transmembrane domain"/>
    <property type="match status" value="2"/>
</dbReference>
<evidence type="ECO:0000313" key="11">
    <source>
        <dbReference type="Proteomes" id="UP000008555"/>
    </source>
</evidence>
<organism evidence="10 11">
    <name type="scientific">Coxiella burnetii (strain Dugway 5J108-111)</name>
    <dbReference type="NCBI Taxonomy" id="434922"/>
    <lineage>
        <taxon>Bacteria</taxon>
        <taxon>Pseudomonadati</taxon>
        <taxon>Pseudomonadota</taxon>
        <taxon>Gammaproteobacteria</taxon>
        <taxon>Legionellales</taxon>
        <taxon>Coxiellaceae</taxon>
        <taxon>Coxiella</taxon>
    </lineage>
</organism>
<dbReference type="KEGG" id="cbd:CBUD_1006"/>
<dbReference type="Gene3D" id="3.30.2090.10">
    <property type="entry name" value="Multidrug efflux transporter AcrB TolC docking domain, DN and DC subdomains"/>
    <property type="match status" value="2"/>
</dbReference>
<feature type="transmembrane region" description="Helical" evidence="9">
    <location>
        <begin position="431"/>
        <end position="451"/>
    </location>
</feature>
<protein>
    <submittedName>
        <fullName evidence="10">Acriflavin resistance plasma membrane protein</fullName>
    </submittedName>
</protein>
<dbReference type="Proteomes" id="UP000008555">
    <property type="component" value="Chromosome"/>
</dbReference>
<feature type="transmembrane region" description="Helical" evidence="9">
    <location>
        <begin position="387"/>
        <end position="411"/>
    </location>
</feature>
<evidence type="ECO:0000256" key="6">
    <source>
        <dbReference type="ARBA" id="ARBA00022989"/>
    </source>
</evidence>
<proteinExistence type="predicted"/>
<dbReference type="FunFam" id="3.30.70.1430:FF:000001">
    <property type="entry name" value="Efflux pump membrane transporter"/>
    <property type="match status" value="1"/>
</dbReference>
<dbReference type="RefSeq" id="WP_011996870.1">
    <property type="nucleotide sequence ID" value="NC_009727.1"/>
</dbReference>
<evidence type="ECO:0000256" key="5">
    <source>
        <dbReference type="ARBA" id="ARBA00022692"/>
    </source>
</evidence>
<evidence type="ECO:0000256" key="4">
    <source>
        <dbReference type="ARBA" id="ARBA00022519"/>
    </source>
</evidence>
<dbReference type="InterPro" id="IPR001036">
    <property type="entry name" value="Acrflvin-R"/>
</dbReference>
<feature type="transmembrane region" description="Helical" evidence="9">
    <location>
        <begin position="882"/>
        <end position="902"/>
    </location>
</feature>
<evidence type="ECO:0000256" key="1">
    <source>
        <dbReference type="ARBA" id="ARBA00004429"/>
    </source>
</evidence>
<dbReference type="GO" id="GO:0042910">
    <property type="term" value="F:xenobiotic transmembrane transporter activity"/>
    <property type="evidence" value="ECO:0007669"/>
    <property type="project" value="TreeGrafter"/>
</dbReference>
<gene>
    <name evidence="10" type="ordered locus">CBUD_1006</name>
</gene>
<keyword evidence="4" id="KW-0997">Cell inner membrane</keyword>
<dbReference type="FunFam" id="1.20.1640.10:FF:000001">
    <property type="entry name" value="Efflux pump membrane transporter"/>
    <property type="match status" value="1"/>
</dbReference>
<feature type="transmembrane region" description="Helical" evidence="9">
    <location>
        <begin position="953"/>
        <end position="974"/>
    </location>
</feature>
<keyword evidence="3" id="KW-1003">Cell membrane</keyword>
<accession>A9KG42</accession>
<keyword evidence="6 9" id="KW-1133">Transmembrane helix</keyword>
<dbReference type="InterPro" id="IPR027463">
    <property type="entry name" value="AcrB_DN_DC_subdom"/>
</dbReference>
<dbReference type="Gene3D" id="3.30.70.1430">
    <property type="entry name" value="Multidrug efflux transporter AcrB pore domain"/>
    <property type="match status" value="2"/>
</dbReference>
<name>A9KG42_COXBN</name>
<dbReference type="Gene3D" id="3.30.70.1440">
    <property type="entry name" value="Multidrug efflux transporter AcrB pore domain"/>
    <property type="match status" value="1"/>
</dbReference>
<comment type="subcellular location">
    <subcellularLocation>
        <location evidence="1">Cell inner membrane</location>
        <topology evidence="1">Multi-pass membrane protein</topology>
    </subcellularLocation>
</comment>
<feature type="transmembrane region" description="Helical" evidence="9">
    <location>
        <begin position="463"/>
        <end position="486"/>
    </location>
</feature>
<dbReference type="GO" id="GO:0005886">
    <property type="term" value="C:plasma membrane"/>
    <property type="evidence" value="ECO:0007669"/>
    <property type="project" value="UniProtKB-SubCell"/>
</dbReference>
<feature type="transmembrane region" description="Helical" evidence="9">
    <location>
        <begin position="526"/>
        <end position="547"/>
    </location>
</feature>
<keyword evidence="7 9" id="KW-0472">Membrane</keyword>
<dbReference type="SUPFAM" id="SSF82714">
    <property type="entry name" value="Multidrug efflux transporter AcrB TolC docking domain, DN and DC subdomains"/>
    <property type="match status" value="2"/>
</dbReference>
<reference evidence="10 11" key="1">
    <citation type="journal article" date="2009" name="Infect. Immun.">
        <title>Comparative genomics reveal extensive transposon-mediated genomic plasticity and diversity among potential effector proteins within the genus Coxiella.</title>
        <authorList>
            <person name="Beare P.A."/>
            <person name="Unsworth N."/>
            <person name="Andoh M."/>
            <person name="Voth D.E."/>
            <person name="Omsland A."/>
            <person name="Gilk S.D."/>
            <person name="Williams K.P."/>
            <person name="Sobral B.W."/>
            <person name="Kupko J.J.III."/>
            <person name="Porcella S.F."/>
            <person name="Samuel J.E."/>
            <person name="Heinzen R.A."/>
        </authorList>
    </citation>
    <scope>NUCLEOTIDE SEQUENCE [LARGE SCALE GENOMIC DNA]</scope>
    <source>
        <strain evidence="10 11">Dugway 5J108-111</strain>
    </source>
</reference>
<dbReference type="SUPFAM" id="SSF82693">
    <property type="entry name" value="Multidrug efflux transporter AcrB pore domain, PN1, PN2, PC1 and PC2 subdomains"/>
    <property type="match status" value="3"/>
</dbReference>
<dbReference type="PANTHER" id="PTHR32063">
    <property type="match status" value="1"/>
</dbReference>
<feature type="transmembrane region" description="Helical" evidence="9">
    <location>
        <begin position="856"/>
        <end position="875"/>
    </location>
</feature>
<keyword evidence="2" id="KW-0813">Transport</keyword>
<dbReference type="Pfam" id="PF00873">
    <property type="entry name" value="ACR_tran"/>
    <property type="match status" value="1"/>
</dbReference>
<feature type="region of interest" description="Disordered" evidence="8">
    <location>
        <begin position="1020"/>
        <end position="1040"/>
    </location>
</feature>
<evidence type="ECO:0000256" key="2">
    <source>
        <dbReference type="ARBA" id="ARBA00022448"/>
    </source>
</evidence>
<dbReference type="AlphaFoldDB" id="A9KG42"/>
<evidence type="ECO:0000256" key="3">
    <source>
        <dbReference type="ARBA" id="ARBA00022475"/>
    </source>
</evidence>
<feature type="transmembrane region" description="Helical" evidence="9">
    <location>
        <begin position="360"/>
        <end position="381"/>
    </location>
</feature>
<dbReference type="HOGENOM" id="CLU_002755_1_2_6"/>
<dbReference type="Gene3D" id="3.30.70.1320">
    <property type="entry name" value="Multidrug efflux transporter AcrB pore domain like"/>
    <property type="match status" value="1"/>
</dbReference>
<feature type="transmembrane region" description="Helical" evidence="9">
    <location>
        <begin position="12"/>
        <end position="32"/>
    </location>
</feature>
<sequence length="1040" mass="112868">MNFCKPFIQRPVATIILMLALVIAGLVAYFRLPISELPNVDFPTLVVSAKLPGADPETMATSVATPLEKELSTISGIESMSSVSSSGSTKIIMQFALTRNIDSAAQDVQSALLQVARRLPSQMPDPPTIRKMNPADSPVLYLALSADHLSMTKLDDFAENYLAPNLSMLNGVATVNVFGAQQYAVRIHLNPNAVKSRGLSLDDIKQSIQNLNSNQATGTLQTDGFYHLIKADGGLDNAKQFGNAIISYQNGSPVRLKDIATVKNSIANDKAVTEYNNKRAIVLAIQRQPGSNTVSVVNEVLKSLPGLNQKLPGDAKLQVVYNKAVFIQSAIDDVELTLLFAVFLVTVVVYLFLRNFSFTIIAALSLPISVIATFAMMYLLSYSLDNLSLMALVLAVGFIIDDAIVVLENIVRYIEQGMDKLTASLRGSKEVNFTVVAMTISLVAVFIPIFFMGGIVGRLFHEFAAVVGISILFSAFVALTLIPMLCSRLIKEKSSQEEKKPTWFGVFFAKCHSSYEASLRWALDHYGILLGIAGMIIVATFLLFYLVSKGFIPSQDSGMIFGSVKAPEGIDYKNFVTEQTQAKNIIQQNPNVAAVVSSVGQGADASASTNTGHLLIKLKPTSERRVNAAKIIQQLRHQLQPVPGLRIFLTNPPAISIGGKTTNSHYQYVLQGMDWQSLENAAHEMQAKLAHIPGIEDVDSDLQLNNPELQLHILRDKTAALGITPAQIESTLYAAYGQAQVSNIMRSDGDYQVIMDIDPKYQHSIGSLNNLSIKSSTGNMVPLSDLVTMSQTSGPLAINHYEQLPAITLSFNLQPGYSLGNVTAKVQAVAKQTLPMDVSGNFIGTAEKFQQSLTTLPLLLGFTILIIYMVLAILYENFIHPLTILTALPFAIFGALLCLYIFNQELNIFSFIGLIMLVGITKKNGIIMVDFALDAMRKQGLDAKQAILQACSIRFRPIMMTTVSAIVAALPIALGVGAGGETRQGLGISIVGGLVFSQLITLYVTPVFYIVMDKLFSKKSSQPGKLPSPNLNPSEVLNPD</sequence>
<dbReference type="Gene3D" id="1.20.1640.10">
    <property type="entry name" value="Multidrug efflux transporter AcrB transmembrane domain"/>
    <property type="match status" value="2"/>
</dbReference>
<evidence type="ECO:0000256" key="8">
    <source>
        <dbReference type="SAM" id="MobiDB-lite"/>
    </source>
</evidence>
<feature type="transmembrane region" description="Helical" evidence="9">
    <location>
        <begin position="336"/>
        <end position="353"/>
    </location>
</feature>
<feature type="transmembrane region" description="Helical" evidence="9">
    <location>
        <begin position="986"/>
        <end position="1011"/>
    </location>
</feature>